<evidence type="ECO:0000313" key="1">
    <source>
        <dbReference type="EMBL" id="KAG7494207.1"/>
    </source>
</evidence>
<keyword evidence="2" id="KW-1185">Reference proteome</keyword>
<comment type="caution">
    <text evidence="1">The sequence shown here is derived from an EMBL/GenBank/DDBJ whole genome shotgun (WGS) entry which is preliminary data.</text>
</comment>
<protein>
    <submittedName>
        <fullName evidence="1">Uncharacterized protein</fullName>
    </submittedName>
</protein>
<sequence length="176" mass="19725">MDSQPSCQLQEFREDKRRWWQIIGGAAVEMVTTYKFLGVHISSDLTGTMDTAGIIKKAHQCLLLCGREEAIDQAHEQGNAIVKGDGAFRINEDLLSRTCEDVRHHEQTDQSQKSFTDKVQKVFGIMKDLGNPRGKADESFLYKPVKKNKAKFFGQDAGSGTGDKKECCHLQLFKSA</sequence>
<proteinExistence type="predicted"/>
<evidence type="ECO:0000313" key="2">
    <source>
        <dbReference type="Proteomes" id="UP000693946"/>
    </source>
</evidence>
<name>A0AAV6QRB2_SOLSE</name>
<organism evidence="1 2">
    <name type="scientific">Solea senegalensis</name>
    <name type="common">Senegalese sole</name>
    <dbReference type="NCBI Taxonomy" id="28829"/>
    <lineage>
        <taxon>Eukaryota</taxon>
        <taxon>Metazoa</taxon>
        <taxon>Chordata</taxon>
        <taxon>Craniata</taxon>
        <taxon>Vertebrata</taxon>
        <taxon>Euteleostomi</taxon>
        <taxon>Actinopterygii</taxon>
        <taxon>Neopterygii</taxon>
        <taxon>Teleostei</taxon>
        <taxon>Neoteleostei</taxon>
        <taxon>Acanthomorphata</taxon>
        <taxon>Carangaria</taxon>
        <taxon>Pleuronectiformes</taxon>
        <taxon>Pleuronectoidei</taxon>
        <taxon>Soleidae</taxon>
        <taxon>Solea</taxon>
    </lineage>
</organism>
<reference evidence="1 2" key="1">
    <citation type="journal article" date="2021" name="Sci. Rep.">
        <title>Chromosome anchoring in Senegalese sole (Solea senegalensis) reveals sex-associated markers and genome rearrangements in flatfish.</title>
        <authorList>
            <person name="Guerrero-Cozar I."/>
            <person name="Gomez-Garrido J."/>
            <person name="Berbel C."/>
            <person name="Martinez-Blanch J.F."/>
            <person name="Alioto T."/>
            <person name="Claros M.G."/>
            <person name="Gagnaire P.A."/>
            <person name="Manchado M."/>
        </authorList>
    </citation>
    <scope>NUCLEOTIDE SEQUENCE [LARGE SCALE GENOMIC DNA]</scope>
    <source>
        <strain evidence="1">Sse05_10M</strain>
    </source>
</reference>
<dbReference type="EMBL" id="JAGKHQ010000016">
    <property type="protein sequence ID" value="KAG7494207.1"/>
    <property type="molecule type" value="Genomic_DNA"/>
</dbReference>
<dbReference type="Proteomes" id="UP000693946">
    <property type="component" value="Linkage Group LG4"/>
</dbReference>
<dbReference type="AlphaFoldDB" id="A0AAV6QRB2"/>
<gene>
    <name evidence="1" type="ORF">JOB18_025980</name>
</gene>
<accession>A0AAV6QRB2</accession>